<dbReference type="SUPFAM" id="SSF55874">
    <property type="entry name" value="ATPase domain of HSP90 chaperone/DNA topoisomerase II/histidine kinase"/>
    <property type="match status" value="1"/>
</dbReference>
<comment type="catalytic activity">
    <reaction evidence="1">
        <text>ATP + protein L-histidine = ADP + protein N-phospho-L-histidine.</text>
        <dbReference type="EC" id="2.7.13.3"/>
    </reaction>
</comment>
<dbReference type="CDD" id="cd06225">
    <property type="entry name" value="HAMP"/>
    <property type="match status" value="1"/>
</dbReference>
<evidence type="ECO:0000256" key="4">
    <source>
        <dbReference type="ARBA" id="ARBA00022553"/>
    </source>
</evidence>
<feature type="region of interest" description="Disordered" evidence="12">
    <location>
        <begin position="833"/>
        <end position="953"/>
    </location>
</feature>
<evidence type="ECO:0000313" key="15">
    <source>
        <dbReference type="EMBL" id="EID54886.1"/>
    </source>
</evidence>
<keyword evidence="13" id="KW-0472">Membrane</keyword>
<evidence type="ECO:0000256" key="9">
    <source>
        <dbReference type="ARBA" id="ARBA00022840"/>
    </source>
</evidence>
<dbReference type="InterPro" id="IPR003594">
    <property type="entry name" value="HATPase_dom"/>
</dbReference>
<keyword evidence="5" id="KW-0808">Transferase</keyword>
<dbReference type="AlphaFoldDB" id="I0V433"/>
<evidence type="ECO:0000256" key="10">
    <source>
        <dbReference type="ARBA" id="ARBA00022989"/>
    </source>
</evidence>
<dbReference type="Pfam" id="PF00672">
    <property type="entry name" value="HAMP"/>
    <property type="match status" value="1"/>
</dbReference>
<evidence type="ECO:0000259" key="14">
    <source>
        <dbReference type="SMART" id="SM00387"/>
    </source>
</evidence>
<dbReference type="Gene3D" id="3.30.565.10">
    <property type="entry name" value="Histidine kinase-like ATPase, C-terminal domain"/>
    <property type="match status" value="1"/>
</dbReference>
<proteinExistence type="predicted"/>
<dbReference type="Gene3D" id="6.10.340.10">
    <property type="match status" value="1"/>
</dbReference>
<evidence type="ECO:0000256" key="7">
    <source>
        <dbReference type="ARBA" id="ARBA00022741"/>
    </source>
</evidence>
<dbReference type="GO" id="GO:0005524">
    <property type="term" value="F:ATP binding"/>
    <property type="evidence" value="ECO:0007669"/>
    <property type="project" value="UniProtKB-KW"/>
</dbReference>
<feature type="compositionally biased region" description="Low complexity" evidence="12">
    <location>
        <begin position="766"/>
        <end position="784"/>
    </location>
</feature>
<dbReference type="SMART" id="SM00387">
    <property type="entry name" value="HATPase_c"/>
    <property type="match status" value="1"/>
</dbReference>
<gene>
    <name evidence="15" type="ORF">SacxiDRAFT_2666</name>
</gene>
<keyword evidence="10 13" id="KW-1133">Transmembrane helix</keyword>
<accession>I0V433</accession>
<dbReference type="InterPro" id="IPR050980">
    <property type="entry name" value="2C_sensor_his_kinase"/>
</dbReference>
<keyword evidence="8 15" id="KW-0418">Kinase</keyword>
<dbReference type="STRING" id="882086.SacxiDRAFT_2666"/>
<evidence type="ECO:0000256" key="11">
    <source>
        <dbReference type="ARBA" id="ARBA00023012"/>
    </source>
</evidence>
<evidence type="ECO:0000256" key="12">
    <source>
        <dbReference type="SAM" id="MobiDB-lite"/>
    </source>
</evidence>
<dbReference type="RefSeq" id="WP_006239033.1">
    <property type="nucleotide sequence ID" value="NZ_JH636049.1"/>
</dbReference>
<evidence type="ECO:0000256" key="8">
    <source>
        <dbReference type="ARBA" id="ARBA00022777"/>
    </source>
</evidence>
<dbReference type="PANTHER" id="PTHR44936">
    <property type="entry name" value="SENSOR PROTEIN CREC"/>
    <property type="match status" value="1"/>
</dbReference>
<dbReference type="GO" id="GO:0004673">
    <property type="term" value="F:protein histidine kinase activity"/>
    <property type="evidence" value="ECO:0007669"/>
    <property type="project" value="UniProtKB-EC"/>
</dbReference>
<keyword evidence="4" id="KW-0597">Phosphoprotein</keyword>
<evidence type="ECO:0000256" key="3">
    <source>
        <dbReference type="ARBA" id="ARBA00012438"/>
    </source>
</evidence>
<keyword evidence="16" id="KW-1185">Reference proteome</keyword>
<dbReference type="InterPro" id="IPR013587">
    <property type="entry name" value="Nitrate/nitrite_sensing"/>
</dbReference>
<comment type="subcellular location">
    <subcellularLocation>
        <location evidence="2">Membrane</location>
    </subcellularLocation>
</comment>
<dbReference type="GO" id="GO:0000160">
    <property type="term" value="P:phosphorelay signal transduction system"/>
    <property type="evidence" value="ECO:0007669"/>
    <property type="project" value="UniProtKB-KW"/>
</dbReference>
<keyword evidence="11" id="KW-0902">Two-component regulatory system</keyword>
<keyword evidence="9" id="KW-0067">ATP-binding</keyword>
<keyword evidence="7" id="KW-0547">Nucleotide-binding</keyword>
<dbReference type="eggNOG" id="COG4251">
    <property type="taxonomic scope" value="Bacteria"/>
</dbReference>
<evidence type="ECO:0000313" key="16">
    <source>
        <dbReference type="Proteomes" id="UP000004691"/>
    </source>
</evidence>
<feature type="compositionally biased region" description="Basic residues" evidence="12">
    <location>
        <begin position="943"/>
        <end position="953"/>
    </location>
</feature>
<name>I0V433_9PSEU</name>
<reference evidence="15 16" key="1">
    <citation type="submission" date="2012-01" db="EMBL/GenBank/DDBJ databases">
        <title>Improved High-Quality Draft sequence of Saccharomonospora xinjiangensis XJ-54.</title>
        <authorList>
            <consortium name="US DOE Joint Genome Institute"/>
            <person name="Lucas S."/>
            <person name="Han J."/>
            <person name="Lapidus A."/>
            <person name="Cheng J.-F."/>
            <person name="Goodwin L."/>
            <person name="Pitluck S."/>
            <person name="Peters L."/>
            <person name="Mikhailova N."/>
            <person name="Teshima H."/>
            <person name="Detter J.C."/>
            <person name="Han C."/>
            <person name="Tapia R."/>
            <person name="Land M."/>
            <person name="Hauser L."/>
            <person name="Kyrpides N."/>
            <person name="Ivanova N."/>
            <person name="Pagani I."/>
            <person name="Brambilla E.-M."/>
            <person name="Klenk H.-P."/>
            <person name="Woyke T."/>
        </authorList>
    </citation>
    <scope>NUCLEOTIDE SEQUENCE [LARGE SCALE GENOMIC DNA]</scope>
    <source>
        <strain evidence="15 16">XJ-54</strain>
    </source>
</reference>
<dbReference type="EMBL" id="JH636049">
    <property type="protein sequence ID" value="EID54886.1"/>
    <property type="molecule type" value="Genomic_DNA"/>
</dbReference>
<dbReference type="EC" id="2.7.13.3" evidence="3"/>
<dbReference type="PANTHER" id="PTHR44936:SF9">
    <property type="entry name" value="SENSOR PROTEIN CREC"/>
    <property type="match status" value="1"/>
</dbReference>
<feature type="transmembrane region" description="Helical" evidence="13">
    <location>
        <begin position="34"/>
        <end position="53"/>
    </location>
</feature>
<organism evidence="15 16">
    <name type="scientific">Saccharomonospora xinjiangensis XJ-54</name>
    <dbReference type="NCBI Taxonomy" id="882086"/>
    <lineage>
        <taxon>Bacteria</taxon>
        <taxon>Bacillati</taxon>
        <taxon>Actinomycetota</taxon>
        <taxon>Actinomycetes</taxon>
        <taxon>Pseudonocardiales</taxon>
        <taxon>Pseudonocardiaceae</taxon>
        <taxon>Saccharomonospora</taxon>
    </lineage>
</organism>
<evidence type="ECO:0000256" key="1">
    <source>
        <dbReference type="ARBA" id="ARBA00000085"/>
    </source>
</evidence>
<protein>
    <recommendedName>
        <fullName evidence="3">histidine kinase</fullName>
        <ecNumber evidence="3">2.7.13.3</ecNumber>
    </recommendedName>
</protein>
<evidence type="ECO:0000256" key="13">
    <source>
        <dbReference type="SAM" id="Phobius"/>
    </source>
</evidence>
<feature type="region of interest" description="Disordered" evidence="12">
    <location>
        <begin position="655"/>
        <end position="688"/>
    </location>
</feature>
<dbReference type="OrthoDB" id="3502710at2"/>
<evidence type="ECO:0000256" key="5">
    <source>
        <dbReference type="ARBA" id="ARBA00022679"/>
    </source>
</evidence>
<sequence>MTRRGERPPRDGAAIAGNTGGRWRIRHWRLRTKLLVMLLIPSVAVLVLVTLRATDDLDRAATFSESAERIRVETAVAEAVHHLQRERDLTVRFVAGGRKEPLTELREQRAKVDSAVGAFDKALVESEHALSRESIGSFERIAGQFDSLTGLRYAGENTDLPSDAVLRSYSELISDVLGVGEVFVSDAVDRELAGSRLAANALARVKDQMSVRRAVVAQALARGELTKGTERTLLATEAELTAAKDAFFTFATPQQQRMYSDTVIGLVVDLGNGIVESVLTRAENGGDLAGLSADEWDSASTYTVNLVKEVQEALLVQLQERSDALAADARRSAGTDAGVVLGALLFAAILAVVITRSLLRPLKALRSSALDVAENKLPAAVDDILAEEHPTPEHMVTRAVEPVPVHTRDELGEVARAFDAVHGEAVRLAGEQAMLRENVNSMFVNLSRRSQDLVERQLVVLDRMEEHEQDPEILGGLYELDHLATRMRRNSENLLVLAGEDAGRPLPGSVPASEIIGAALSEVEHYQRIAVETPPMLSVRGDAAADLIHVIAELFENATAYSPEHEPVTVAGSVTRERQWRIEIFDRGAGMPELEIERANARLAEPPDVDVEVSRRMGLYVVGRLARRHSIEVRLAAAEPRGLVATVLVPTDLVEPDTPESIELPVPSEREPEPFAVEPDAGGAETAMGATAGEPAATWVSDEVLDDVSDEDEEAGEYPGEYPDDYDDEYDDEYNDDEYNDDEYNDVDPEPTGPGETSDSERTRDLGGAWDPAGPLAALPPAALSPRRTTIELGAQPAWPTEDDDARYAPALEEEVPTDRLPAYQAVLSQWFPDEQAPGAEDVHWPGEFEEPASHDTGYGAEDADAVRNADAVEDIEADTERTEPTPVVPSSIASALSAEDDGTVPKPHPPGHGAVDRRGERPPPVNRSPEAVRARMTSLQHGVRKGRHARGE</sequence>
<dbReference type="InterPro" id="IPR003660">
    <property type="entry name" value="HAMP_dom"/>
</dbReference>
<evidence type="ECO:0000256" key="2">
    <source>
        <dbReference type="ARBA" id="ARBA00004370"/>
    </source>
</evidence>
<dbReference type="Pfam" id="PF08376">
    <property type="entry name" value="NIT"/>
    <property type="match status" value="1"/>
</dbReference>
<dbReference type="InterPro" id="IPR036890">
    <property type="entry name" value="HATPase_C_sf"/>
</dbReference>
<feature type="region of interest" description="Disordered" evidence="12">
    <location>
        <begin position="708"/>
        <end position="784"/>
    </location>
</feature>
<dbReference type="HOGENOM" id="CLU_002554_0_0_11"/>
<dbReference type="Proteomes" id="UP000004691">
    <property type="component" value="Unassembled WGS sequence"/>
</dbReference>
<dbReference type="GO" id="GO:0016020">
    <property type="term" value="C:membrane"/>
    <property type="evidence" value="ECO:0007669"/>
    <property type="project" value="UniProtKB-SubCell"/>
</dbReference>
<dbReference type="Pfam" id="PF02518">
    <property type="entry name" value="HATPase_c"/>
    <property type="match status" value="1"/>
</dbReference>
<feature type="compositionally biased region" description="Acidic residues" evidence="12">
    <location>
        <begin position="708"/>
        <end position="749"/>
    </location>
</feature>
<evidence type="ECO:0000256" key="6">
    <source>
        <dbReference type="ARBA" id="ARBA00022692"/>
    </source>
</evidence>
<keyword evidence="6 13" id="KW-0812">Transmembrane</keyword>
<feature type="domain" description="Histidine kinase/HSP90-like ATPase" evidence="14">
    <location>
        <begin position="542"/>
        <end position="653"/>
    </location>
</feature>